<evidence type="ECO:0000313" key="3">
    <source>
        <dbReference type="Proteomes" id="UP000831768"/>
    </source>
</evidence>
<dbReference type="GeneID" id="71928701"/>
<gene>
    <name evidence="2" type="ORF">MW046_11600</name>
</gene>
<keyword evidence="3" id="KW-1185">Reference proteome</keyword>
<dbReference type="KEGG" id="haad:MW046_11600"/>
<dbReference type="RefSeq" id="WP_247993265.1">
    <property type="nucleotide sequence ID" value="NZ_CP096019.1"/>
</dbReference>
<dbReference type="Proteomes" id="UP000831768">
    <property type="component" value="Chromosome"/>
</dbReference>
<organism evidence="2 3">
    <name type="scientific">Halocatena salina</name>
    <dbReference type="NCBI Taxonomy" id="2934340"/>
    <lineage>
        <taxon>Archaea</taxon>
        <taxon>Methanobacteriati</taxon>
        <taxon>Methanobacteriota</taxon>
        <taxon>Stenosarchaea group</taxon>
        <taxon>Halobacteria</taxon>
        <taxon>Halobacteriales</taxon>
        <taxon>Natronomonadaceae</taxon>
        <taxon>Halocatena</taxon>
    </lineage>
</organism>
<dbReference type="AlphaFoldDB" id="A0A8U0A0J3"/>
<evidence type="ECO:0000313" key="2">
    <source>
        <dbReference type="EMBL" id="UPM42594.1"/>
    </source>
</evidence>
<name>A0A8U0A0J3_9EURY</name>
<feature type="transmembrane region" description="Helical" evidence="1">
    <location>
        <begin position="63"/>
        <end position="80"/>
    </location>
</feature>
<accession>A0A8U0A0J3</accession>
<sequence length="81" mass="8770">MNFLGAMAFVGGIVSVAWGLRDTRTDWVVGGLLLFCGGCMGIPRLRRWTTRGQLSNVSIWDRIIGRTLFMVLSGIGALIAA</sequence>
<keyword evidence="1" id="KW-0812">Transmembrane</keyword>
<feature type="transmembrane region" description="Helical" evidence="1">
    <location>
        <begin position="27"/>
        <end position="43"/>
    </location>
</feature>
<keyword evidence="1" id="KW-0472">Membrane</keyword>
<protein>
    <submittedName>
        <fullName evidence="2">Uncharacterized protein</fullName>
    </submittedName>
</protein>
<dbReference type="EMBL" id="CP096019">
    <property type="protein sequence ID" value="UPM42594.1"/>
    <property type="molecule type" value="Genomic_DNA"/>
</dbReference>
<reference evidence="2" key="1">
    <citation type="submission" date="2022-04" db="EMBL/GenBank/DDBJ databases">
        <title>Halocatena sp. nov., isolated from a salt lake.</title>
        <authorList>
            <person name="Cui H.-L."/>
        </authorList>
    </citation>
    <scope>NUCLEOTIDE SEQUENCE</scope>
    <source>
        <strain evidence="2">AD-1</strain>
    </source>
</reference>
<evidence type="ECO:0000256" key="1">
    <source>
        <dbReference type="SAM" id="Phobius"/>
    </source>
</evidence>
<proteinExistence type="predicted"/>
<keyword evidence="1" id="KW-1133">Transmembrane helix</keyword>